<accession>A0ABS8PJ30</accession>
<sequence>MTEPDAVGGLSAAEARRLRWSWRWLLVELATIVVLLVVSVVPAAHSGPVQWVAMGATGVVVAGGLILGFGVFFYSSPIWPGFEISSVRSRRSPETLWSEMPHAQRRALSRALRRGRPDQVPPGQRLVAGWYAARSVRVGVPQATGQTGLGVLWMSMGLLYPPGTGQWWLHTAAGLLFASVGGLVVVVAPGFWRSLAQLEVMPAVADDDADKGPDAQ</sequence>
<evidence type="ECO:0000313" key="3">
    <source>
        <dbReference type="Proteomes" id="UP001199469"/>
    </source>
</evidence>
<dbReference type="RefSeq" id="WP_230741057.1">
    <property type="nucleotide sequence ID" value="NZ_JAJNDB010000012.1"/>
</dbReference>
<keyword evidence="1" id="KW-0812">Transmembrane</keyword>
<keyword evidence="1" id="KW-1133">Transmembrane helix</keyword>
<reference evidence="2 3" key="1">
    <citation type="submission" date="2021-11" db="EMBL/GenBank/DDBJ databases">
        <title>Draft genome sequence of Actinomycetospora sp. SF1 isolated from the rhizosphere soil.</title>
        <authorList>
            <person name="Duangmal K."/>
            <person name="Chantavorakit T."/>
        </authorList>
    </citation>
    <scope>NUCLEOTIDE SEQUENCE [LARGE SCALE GENOMIC DNA]</scope>
    <source>
        <strain evidence="2 3">TBRC 5722</strain>
    </source>
</reference>
<dbReference type="EMBL" id="JAJNDB010000012">
    <property type="protein sequence ID" value="MCD2198261.1"/>
    <property type="molecule type" value="Genomic_DNA"/>
</dbReference>
<feature type="transmembrane region" description="Helical" evidence="1">
    <location>
        <begin position="167"/>
        <end position="192"/>
    </location>
</feature>
<protein>
    <submittedName>
        <fullName evidence="2">Uncharacterized protein</fullName>
    </submittedName>
</protein>
<evidence type="ECO:0000256" key="1">
    <source>
        <dbReference type="SAM" id="Phobius"/>
    </source>
</evidence>
<organism evidence="2 3">
    <name type="scientific">Actinomycetospora endophytica</name>
    <dbReference type="NCBI Taxonomy" id="2291215"/>
    <lineage>
        <taxon>Bacteria</taxon>
        <taxon>Bacillati</taxon>
        <taxon>Actinomycetota</taxon>
        <taxon>Actinomycetes</taxon>
        <taxon>Pseudonocardiales</taxon>
        <taxon>Pseudonocardiaceae</taxon>
        <taxon>Actinomycetospora</taxon>
    </lineage>
</organism>
<evidence type="ECO:0000313" key="2">
    <source>
        <dbReference type="EMBL" id="MCD2198261.1"/>
    </source>
</evidence>
<proteinExistence type="predicted"/>
<gene>
    <name evidence="2" type="ORF">LQ327_33340</name>
</gene>
<keyword evidence="1" id="KW-0472">Membrane</keyword>
<keyword evidence="3" id="KW-1185">Reference proteome</keyword>
<name>A0ABS8PJ30_9PSEU</name>
<feature type="transmembrane region" description="Helical" evidence="1">
    <location>
        <begin position="24"/>
        <end position="45"/>
    </location>
</feature>
<dbReference type="Proteomes" id="UP001199469">
    <property type="component" value="Unassembled WGS sequence"/>
</dbReference>
<comment type="caution">
    <text evidence="2">The sequence shown here is derived from an EMBL/GenBank/DDBJ whole genome shotgun (WGS) entry which is preliminary data.</text>
</comment>
<feature type="transmembrane region" description="Helical" evidence="1">
    <location>
        <begin position="51"/>
        <end position="74"/>
    </location>
</feature>
<feature type="transmembrane region" description="Helical" evidence="1">
    <location>
        <begin position="143"/>
        <end position="161"/>
    </location>
</feature>